<keyword evidence="3" id="KW-0413">Isomerase</keyword>
<dbReference type="SUPFAM" id="SSF51735">
    <property type="entry name" value="NAD(P)-binding Rossmann-fold domains"/>
    <property type="match status" value="1"/>
</dbReference>
<sequence length="344" mass="38985">MKNNKILKQIKGKNILVTGGTGSIGSAIVKELLDYSPRVVRVFDVSENQLFFLQEQLKGYDNVRFLVGNIREKERLQRAAENIDIIFHTAALKHVPLCEENPFEAAKTNVIGTQNVIDIAIENNVSQLVHISTDKVVNAINTLGASKLLSERLVIAAHNYIGFKKTSFCCVRFGNVIGTRGSLVHLISEQLHHNERPFITDKKMTRFLLTEKQAASFILKASAMKQDGVIFVPKMPAVKVIDLIQATIDELCERYSLKRVTPKETGIRTGEKMYEELMTDIEFERCRVDDNMYVIPSNLSSSKIIPKQKISLRSDRAEKMSYDMVRKLVAEVIDDNKKMFHQSK</sequence>
<accession>A0A128A0P0</accession>
<dbReference type="InterPro" id="IPR051203">
    <property type="entry name" value="Polysaccharide_Synthase-Rel"/>
</dbReference>
<dbReference type="CDD" id="cd05237">
    <property type="entry name" value="UDP_invert_4-6DH_SDR_e"/>
    <property type="match status" value="1"/>
</dbReference>
<reference evidence="4" key="1">
    <citation type="submission" date="2015-10" db="EMBL/GenBank/DDBJ databases">
        <authorList>
            <person name="Lehtovirta-Morley L.E."/>
            <person name="Vieille C."/>
        </authorList>
    </citation>
    <scope>NUCLEOTIDE SEQUENCE [LARGE SCALE GENOMIC DNA]</scope>
</reference>
<organism evidence="3 4">
    <name type="scientific">Nitrosotalea devaniterrae</name>
    <dbReference type="NCBI Taxonomy" id="1078905"/>
    <lineage>
        <taxon>Archaea</taxon>
        <taxon>Nitrososphaerota</taxon>
        <taxon>Nitrososphaeria</taxon>
        <taxon>Nitrosotaleales</taxon>
        <taxon>Nitrosotaleaceae</taxon>
        <taxon>Nitrosotalea</taxon>
    </lineage>
</organism>
<dbReference type="KEGG" id="ndv:NDEV_0132"/>
<evidence type="ECO:0000256" key="1">
    <source>
        <dbReference type="ARBA" id="ARBA00007430"/>
    </source>
</evidence>
<dbReference type="Pfam" id="PF02719">
    <property type="entry name" value="Polysacc_synt_2"/>
    <property type="match status" value="1"/>
</dbReference>
<dbReference type="Proteomes" id="UP000196239">
    <property type="component" value="Chromosome 1"/>
</dbReference>
<evidence type="ECO:0000313" key="3">
    <source>
        <dbReference type="EMBL" id="CUR50897.1"/>
    </source>
</evidence>
<evidence type="ECO:0000313" key="4">
    <source>
        <dbReference type="Proteomes" id="UP000196239"/>
    </source>
</evidence>
<proteinExistence type="inferred from homology"/>
<comment type="similarity">
    <text evidence="1">Belongs to the polysaccharide synthase family.</text>
</comment>
<dbReference type="EC" id="5.1.3.2" evidence="3"/>
<feature type="domain" description="Polysaccharide biosynthesis protein CapD-like" evidence="2">
    <location>
        <begin position="15"/>
        <end position="295"/>
    </location>
</feature>
<keyword evidence="4" id="KW-1185">Reference proteome</keyword>
<dbReference type="EMBL" id="LN890280">
    <property type="protein sequence ID" value="CUR50897.1"/>
    <property type="molecule type" value="Genomic_DNA"/>
</dbReference>
<gene>
    <name evidence="3" type="primary">capD</name>
    <name evidence="3" type="ORF">NDEV_0132</name>
</gene>
<dbReference type="PANTHER" id="PTHR43318:SF2">
    <property type="entry name" value="UDP-N-ACETYLGLUCOSAMINE 4,6-DEHYDRATASE (INVERTING)"/>
    <property type="match status" value="1"/>
</dbReference>
<dbReference type="InterPro" id="IPR003869">
    <property type="entry name" value="Polysac_CapD-like"/>
</dbReference>
<dbReference type="GO" id="GO:0003978">
    <property type="term" value="F:UDP-glucose 4-epimerase activity"/>
    <property type="evidence" value="ECO:0007669"/>
    <property type="project" value="UniProtKB-EC"/>
</dbReference>
<dbReference type="AlphaFoldDB" id="A0A128A0P0"/>
<dbReference type="PANTHER" id="PTHR43318">
    <property type="entry name" value="UDP-N-ACETYLGLUCOSAMINE 4,6-DEHYDRATASE"/>
    <property type="match status" value="1"/>
</dbReference>
<dbReference type="Gene3D" id="3.40.50.720">
    <property type="entry name" value="NAD(P)-binding Rossmann-like Domain"/>
    <property type="match status" value="1"/>
</dbReference>
<protein>
    <submittedName>
        <fullName evidence="3">UDP-glucose 4-epimerase</fullName>
        <ecNumber evidence="3">5.1.3.2</ecNumber>
    </submittedName>
</protein>
<name>A0A128A0P0_9ARCH</name>
<dbReference type="InterPro" id="IPR036291">
    <property type="entry name" value="NAD(P)-bd_dom_sf"/>
</dbReference>
<evidence type="ECO:0000259" key="2">
    <source>
        <dbReference type="Pfam" id="PF02719"/>
    </source>
</evidence>